<gene>
    <name evidence="2" type="ORF">OG398_37835</name>
</gene>
<evidence type="ECO:0000313" key="2">
    <source>
        <dbReference type="EMBL" id="WTW73597.1"/>
    </source>
</evidence>
<proteinExistence type="predicted"/>
<feature type="compositionally biased region" description="Basic and acidic residues" evidence="1">
    <location>
        <begin position="7"/>
        <end position="49"/>
    </location>
</feature>
<dbReference type="AlphaFoldDB" id="A0AAU2W1H7"/>
<name>A0AAU2W1H7_9ACTN</name>
<dbReference type="EMBL" id="CP108313">
    <property type="protein sequence ID" value="WTW73597.1"/>
    <property type="molecule type" value="Genomic_DNA"/>
</dbReference>
<protein>
    <submittedName>
        <fullName evidence="2">DUF6381 family protein</fullName>
    </submittedName>
</protein>
<reference evidence="2" key="1">
    <citation type="submission" date="2022-10" db="EMBL/GenBank/DDBJ databases">
        <title>The complete genomes of actinobacterial strains from the NBC collection.</title>
        <authorList>
            <person name="Joergensen T.S."/>
            <person name="Alvarez Arevalo M."/>
            <person name="Sterndorff E.B."/>
            <person name="Faurdal D."/>
            <person name="Vuksanovic O."/>
            <person name="Mourched A.-S."/>
            <person name="Charusanti P."/>
            <person name="Shaw S."/>
            <person name="Blin K."/>
            <person name="Weber T."/>
        </authorList>
    </citation>
    <scope>NUCLEOTIDE SEQUENCE</scope>
    <source>
        <strain evidence="2">NBC_00008</strain>
    </source>
</reference>
<sequence>MSVADESGGRAERIRAKAQEMQEAAERASDPQERERLKDKARRLQERSDQVSTKGDGGMNPL</sequence>
<dbReference type="Pfam" id="PF19908">
    <property type="entry name" value="DUF6381"/>
    <property type="match status" value="1"/>
</dbReference>
<organism evidence="2">
    <name type="scientific">Streptomyces sp. NBC_00008</name>
    <dbReference type="NCBI Taxonomy" id="2903610"/>
    <lineage>
        <taxon>Bacteria</taxon>
        <taxon>Bacillati</taxon>
        <taxon>Actinomycetota</taxon>
        <taxon>Actinomycetes</taxon>
        <taxon>Kitasatosporales</taxon>
        <taxon>Streptomycetaceae</taxon>
        <taxon>Streptomyces</taxon>
    </lineage>
</organism>
<dbReference type="InterPro" id="IPR045961">
    <property type="entry name" value="DUF6381"/>
</dbReference>
<accession>A0AAU2W1H7</accession>
<evidence type="ECO:0000256" key="1">
    <source>
        <dbReference type="SAM" id="MobiDB-lite"/>
    </source>
</evidence>
<feature type="region of interest" description="Disordered" evidence="1">
    <location>
        <begin position="1"/>
        <end position="62"/>
    </location>
</feature>